<feature type="binding site" evidence="15">
    <location>
        <position position="939"/>
    </location>
    <ligand>
        <name>ATP</name>
        <dbReference type="ChEBI" id="CHEBI:30616"/>
    </ligand>
</feature>
<feature type="region of interest" description="Disordered" evidence="16">
    <location>
        <begin position="1217"/>
        <end position="1239"/>
    </location>
</feature>
<keyword evidence="10 17" id="KW-0472">Membrane</keyword>
<dbReference type="InterPro" id="IPR017441">
    <property type="entry name" value="Protein_kinase_ATP_BS"/>
</dbReference>
<keyword evidence="13" id="KW-0234">DNA repair</keyword>
<dbReference type="Proteomes" id="UP000257109">
    <property type="component" value="Unassembled WGS sequence"/>
</dbReference>
<accession>A0A371FRU0</accession>
<dbReference type="Gene3D" id="3.60.15.10">
    <property type="entry name" value="Ribonuclease Z/Hydroxyacylglutathione hydrolase-like"/>
    <property type="match status" value="1"/>
</dbReference>
<evidence type="ECO:0000256" key="17">
    <source>
        <dbReference type="SAM" id="Phobius"/>
    </source>
</evidence>
<dbReference type="CDD" id="cd01098">
    <property type="entry name" value="PAN_AP_plant"/>
    <property type="match status" value="1"/>
</dbReference>
<evidence type="ECO:0000256" key="10">
    <source>
        <dbReference type="ARBA" id="ARBA00023136"/>
    </source>
</evidence>
<dbReference type="PROSITE" id="PS50927">
    <property type="entry name" value="BULB_LECTIN"/>
    <property type="match status" value="1"/>
</dbReference>
<dbReference type="Pfam" id="PF01453">
    <property type="entry name" value="B_lectin"/>
    <property type="match status" value="1"/>
</dbReference>
<keyword evidence="8 15" id="KW-0067">ATP-binding</keyword>
<dbReference type="CDD" id="cd00028">
    <property type="entry name" value="B_lectin"/>
    <property type="match status" value="1"/>
</dbReference>
<dbReference type="Gene3D" id="3.40.50.12650">
    <property type="match status" value="1"/>
</dbReference>
<keyword evidence="2" id="KW-0808">Transferase</keyword>
<dbReference type="InterPro" id="IPR011084">
    <property type="entry name" value="DRMBL"/>
</dbReference>
<dbReference type="Pfam" id="PF00954">
    <property type="entry name" value="S_locus_glycop"/>
    <property type="match status" value="1"/>
</dbReference>
<dbReference type="SMART" id="SM00473">
    <property type="entry name" value="PAN_AP"/>
    <property type="match status" value="1"/>
</dbReference>
<keyword evidence="7" id="KW-0418">Kinase</keyword>
<keyword evidence="14" id="KW-0539">Nucleus</keyword>
<keyword evidence="22" id="KW-1185">Reference proteome</keyword>
<keyword evidence="12" id="KW-0325">Glycoprotein</keyword>
<dbReference type="Pfam" id="PF00069">
    <property type="entry name" value="Pkinase"/>
    <property type="match status" value="1"/>
</dbReference>
<evidence type="ECO:0000256" key="12">
    <source>
        <dbReference type="ARBA" id="ARBA00023180"/>
    </source>
</evidence>
<dbReference type="PROSITE" id="PS50011">
    <property type="entry name" value="PROTEIN_KINASE_DOM"/>
    <property type="match status" value="1"/>
</dbReference>
<dbReference type="EMBL" id="QJKJ01008099">
    <property type="protein sequence ID" value="RDX80803.1"/>
    <property type="molecule type" value="Genomic_DNA"/>
</dbReference>
<gene>
    <name evidence="21" type="ORF">CR513_38603</name>
</gene>
<dbReference type="SMART" id="SM00108">
    <property type="entry name" value="B_lectin"/>
    <property type="match status" value="1"/>
</dbReference>
<dbReference type="PROSITE" id="PS00108">
    <property type="entry name" value="PROTEIN_KINASE_ST"/>
    <property type="match status" value="1"/>
</dbReference>
<dbReference type="OrthoDB" id="643280at2759"/>
<dbReference type="GO" id="GO:0006281">
    <property type="term" value="P:DNA repair"/>
    <property type="evidence" value="ECO:0007669"/>
    <property type="project" value="UniProtKB-KW"/>
</dbReference>
<dbReference type="SMART" id="SM00220">
    <property type="entry name" value="S_TKc"/>
    <property type="match status" value="1"/>
</dbReference>
<name>A0A371FRU0_MUCPR</name>
<sequence length="1239" mass="138083">MEKGLISVDRWAEGSEAYFLTHLHSDHTNGLSSAWSHAPLFCSPLTAKLLPFKFPCFDLSLLRVLHAGTTHTLTLTSTVLHVTAIDACHCPGSIMLLFRGDFGCVLYTGDFRWEATCERARRARHVLQDALQNIPALDVVYLDNTYSNPIYDFPPRHVAAQKVIDIISSHPDHDIIIGINTLGKEDLLVEISRALQIKIWVWPERLRSMHLLGFHDIFTTNTSLTRVRAVPQYSFSVETLEELNAMRPTIGIMPSGLPWIKKPLQQNELLSGSFLTSRYKRGKWSADSDVQIFKQNENIGSPEKIHQYMYSVPYSDHSNYEEIENFIKLVQPTSLKGIVSSSSCYIEPMYYFGRLCRVNQQTQQLHEGYKRKESSKGVGAVRSKTSFGGDKVETGRDRGKALKGKFAGVRLSSMNNMRNKPHLWLSLLITCFSFHTSLAALTTISANQSLSGDQTLVSSHGDFELGFFNSGNNSKYYIGMWYKKISTKTYVWVANRDNPVSDKNSAKLTILGGNLVLLDQSQNLVWSTNLSSPSSGSVVVAVLLDSGNLILGNRPNATESDAMWQSFDHPTDTWLPGGKIRLNNKTKKPQYLTSWKNVDDPATGLFSLELDPAGSSAYLILWNKTQQYWSSGAWNGHIFSLVPEMSLNYIYNFTFQSNENESYFTYSLYNSSIISRFVMDVSGQIKQFTWLDNAQQWNLFWSQPRQQCDVYAFCGGFGSCTENSMPYCNCLTGYEPKSQADWNLSDYSGGCVRKTNLQCETPSSSNKDKDRFLPVPNMKLPNQSQSLVAVGADECEATCLSNCSCTAYAYDNSGCSVWNGDLLNLQQLTQDDSSGQTLFLKLAASEFHDPKGNNWTVIGVVAGAVGVIVVLLLVFVFVILRRRRRHVGTGTSVEGSLIAFGYRDLQNATKNFSEKLGGGGFGSVFKGALHDSSVIAVKKLESISQGEKQFRTEVSTIGTVQHVNLVRLRGFCSEGTKKLLVYDYMPNGSLDSKLFQEDRSKVLNWKVRYEIALGTARGLTYLHEKCRDCIIHCDVKPENILLDADFVPKVADFGLAKLVGRDFSRVLTTMRGTRGYLAPEWISGVAITAKADVYSYGMMLFEIVSGRRNSEAPEDGQVRFFPTLAANMMHQGGNVLSLLDPRLEGDADIEEVTRVIKVASWCVQDDEAHRPSMGQVVQILEGFLDVTLPPIPRTLQAFVENHENIVFFTDSSSTQSSQVKSNVSTSSSQAKSNISSNSS</sequence>
<dbReference type="PROSITE" id="PS00107">
    <property type="entry name" value="PROTEIN_KINASE_ATP"/>
    <property type="match status" value="1"/>
</dbReference>
<dbReference type="InterPro" id="IPR036866">
    <property type="entry name" value="RibonucZ/Hydroxyglut_hydro"/>
</dbReference>
<dbReference type="AlphaFoldDB" id="A0A371FRU0"/>
<evidence type="ECO:0000256" key="8">
    <source>
        <dbReference type="ARBA" id="ARBA00022840"/>
    </source>
</evidence>
<feature type="transmembrane region" description="Helical" evidence="17">
    <location>
        <begin position="855"/>
        <end position="880"/>
    </location>
</feature>
<evidence type="ECO:0000259" key="20">
    <source>
        <dbReference type="PROSITE" id="PS50948"/>
    </source>
</evidence>
<dbReference type="InterPro" id="IPR003609">
    <property type="entry name" value="Pan_app"/>
</dbReference>
<dbReference type="CDD" id="cd14066">
    <property type="entry name" value="STKc_IRAK"/>
    <property type="match status" value="1"/>
</dbReference>
<evidence type="ECO:0000313" key="21">
    <source>
        <dbReference type="EMBL" id="RDX80803.1"/>
    </source>
</evidence>
<feature type="non-terminal residue" evidence="21">
    <location>
        <position position="1"/>
    </location>
</feature>
<evidence type="ECO:0000259" key="19">
    <source>
        <dbReference type="PROSITE" id="PS50927"/>
    </source>
</evidence>
<keyword evidence="6" id="KW-0227">DNA damage</keyword>
<evidence type="ECO:0000256" key="4">
    <source>
        <dbReference type="ARBA" id="ARBA00022729"/>
    </source>
</evidence>
<evidence type="ECO:0000256" key="2">
    <source>
        <dbReference type="ARBA" id="ARBA00022679"/>
    </source>
</evidence>
<dbReference type="InterPro" id="IPR001480">
    <property type="entry name" value="Bulb-type_lectin_dom"/>
</dbReference>
<dbReference type="PANTHER" id="PTHR47974">
    <property type="entry name" value="OS07G0415500 PROTEIN"/>
    <property type="match status" value="1"/>
</dbReference>
<feature type="domain" description="Apple" evidence="20">
    <location>
        <begin position="759"/>
        <end position="843"/>
    </location>
</feature>
<evidence type="ECO:0000256" key="15">
    <source>
        <dbReference type="PROSITE-ProRule" id="PRU10141"/>
    </source>
</evidence>
<evidence type="ECO:0000259" key="18">
    <source>
        <dbReference type="PROSITE" id="PS50011"/>
    </source>
</evidence>
<evidence type="ECO:0000256" key="9">
    <source>
        <dbReference type="ARBA" id="ARBA00022989"/>
    </source>
</evidence>
<evidence type="ECO:0000256" key="1">
    <source>
        <dbReference type="ARBA" id="ARBA00004167"/>
    </source>
</evidence>
<dbReference type="InterPro" id="IPR008271">
    <property type="entry name" value="Ser/Thr_kinase_AS"/>
</dbReference>
<dbReference type="GO" id="GO:0048544">
    <property type="term" value="P:recognition of pollen"/>
    <property type="evidence" value="ECO:0007669"/>
    <property type="project" value="InterPro"/>
</dbReference>
<protein>
    <submittedName>
        <fullName evidence="21">G-type lectin S-receptor-like serine/threonine-protein kinase</fullName>
    </submittedName>
</protein>
<dbReference type="GO" id="GO:0004672">
    <property type="term" value="F:protein kinase activity"/>
    <property type="evidence" value="ECO:0007669"/>
    <property type="project" value="InterPro"/>
</dbReference>
<evidence type="ECO:0000256" key="14">
    <source>
        <dbReference type="ARBA" id="ARBA00023242"/>
    </source>
</evidence>
<proteinExistence type="predicted"/>
<dbReference type="InterPro" id="IPR000858">
    <property type="entry name" value="S_locus_glycoprot_dom"/>
</dbReference>
<dbReference type="SUPFAM" id="SSF51110">
    <property type="entry name" value="alpha-D-mannose-specific plant lectins"/>
    <property type="match status" value="1"/>
</dbReference>
<dbReference type="GO" id="GO:0016020">
    <property type="term" value="C:membrane"/>
    <property type="evidence" value="ECO:0007669"/>
    <property type="project" value="UniProtKB-SubCell"/>
</dbReference>
<dbReference type="GO" id="GO:0005524">
    <property type="term" value="F:ATP binding"/>
    <property type="evidence" value="ECO:0007669"/>
    <property type="project" value="UniProtKB-UniRule"/>
</dbReference>
<keyword evidence="11" id="KW-1015">Disulfide bond</keyword>
<evidence type="ECO:0000256" key="3">
    <source>
        <dbReference type="ARBA" id="ARBA00022692"/>
    </source>
</evidence>
<evidence type="ECO:0000256" key="11">
    <source>
        <dbReference type="ARBA" id="ARBA00023157"/>
    </source>
</evidence>
<keyword evidence="4" id="KW-0732">Signal</keyword>
<dbReference type="Gene3D" id="3.30.200.20">
    <property type="entry name" value="Phosphorylase Kinase, domain 1"/>
    <property type="match status" value="1"/>
</dbReference>
<evidence type="ECO:0000313" key="22">
    <source>
        <dbReference type="Proteomes" id="UP000257109"/>
    </source>
</evidence>
<dbReference type="PANTHER" id="PTHR47974:SF19">
    <property type="entry name" value="RECEPTOR-LIKE SERINE_THREONINE-PROTEIN KINASE"/>
    <property type="match status" value="1"/>
</dbReference>
<dbReference type="SUPFAM" id="SSF56112">
    <property type="entry name" value="Protein kinase-like (PK-like)"/>
    <property type="match status" value="1"/>
</dbReference>
<evidence type="ECO:0000256" key="7">
    <source>
        <dbReference type="ARBA" id="ARBA00022777"/>
    </source>
</evidence>
<evidence type="ECO:0000256" key="16">
    <source>
        <dbReference type="SAM" id="MobiDB-lite"/>
    </source>
</evidence>
<keyword evidence="5 15" id="KW-0547">Nucleotide-binding</keyword>
<dbReference type="GO" id="GO:0030246">
    <property type="term" value="F:carbohydrate binding"/>
    <property type="evidence" value="ECO:0007669"/>
    <property type="project" value="UniProtKB-KW"/>
</dbReference>
<feature type="domain" description="Bulb-type lectin" evidence="19">
    <location>
        <begin position="441"/>
        <end position="564"/>
    </location>
</feature>
<dbReference type="InterPro" id="IPR036426">
    <property type="entry name" value="Bulb-type_lectin_dom_sf"/>
</dbReference>
<dbReference type="PROSITE" id="PS50948">
    <property type="entry name" value="PAN"/>
    <property type="match status" value="1"/>
</dbReference>
<dbReference type="Gene3D" id="1.10.510.10">
    <property type="entry name" value="Transferase(Phosphotransferase) domain 1"/>
    <property type="match status" value="1"/>
</dbReference>
<dbReference type="FunFam" id="2.90.10.10:FF:000002">
    <property type="entry name" value="Serine/threonine-protein kinase"/>
    <property type="match status" value="1"/>
</dbReference>
<evidence type="ECO:0000256" key="5">
    <source>
        <dbReference type="ARBA" id="ARBA00022741"/>
    </source>
</evidence>
<evidence type="ECO:0000256" key="13">
    <source>
        <dbReference type="ARBA" id="ARBA00023204"/>
    </source>
</evidence>
<keyword evidence="3 17" id="KW-0812">Transmembrane</keyword>
<dbReference type="Pfam" id="PF07522">
    <property type="entry name" value="DRMBL"/>
    <property type="match status" value="1"/>
</dbReference>
<evidence type="ECO:0000256" key="6">
    <source>
        <dbReference type="ARBA" id="ARBA00022763"/>
    </source>
</evidence>
<dbReference type="SUPFAM" id="SSF56281">
    <property type="entry name" value="Metallo-hydrolase/oxidoreductase"/>
    <property type="match status" value="1"/>
</dbReference>
<dbReference type="Pfam" id="PF08276">
    <property type="entry name" value="PAN_2"/>
    <property type="match status" value="1"/>
</dbReference>
<dbReference type="InterPro" id="IPR000719">
    <property type="entry name" value="Prot_kinase_dom"/>
</dbReference>
<reference evidence="21" key="1">
    <citation type="submission" date="2018-05" db="EMBL/GenBank/DDBJ databases">
        <title>Draft genome of Mucuna pruriens seed.</title>
        <authorList>
            <person name="Nnadi N.E."/>
            <person name="Vos R."/>
            <person name="Hasami M.H."/>
            <person name="Devisetty U.K."/>
            <person name="Aguiy J.C."/>
        </authorList>
    </citation>
    <scope>NUCLEOTIDE SEQUENCE [LARGE SCALE GENOMIC DNA]</scope>
    <source>
        <strain evidence="21">JCA_2017</strain>
    </source>
</reference>
<dbReference type="FunFam" id="3.30.200.20:FF:000250">
    <property type="entry name" value="Serine/threonine-protein kinase"/>
    <property type="match status" value="1"/>
</dbReference>
<comment type="caution">
    <text evidence="21">The sequence shown here is derived from an EMBL/GenBank/DDBJ whole genome shotgun (WGS) entry which is preliminary data.</text>
</comment>
<feature type="domain" description="Protein kinase" evidence="18">
    <location>
        <begin position="910"/>
        <end position="1184"/>
    </location>
</feature>
<dbReference type="FunFam" id="3.60.15.10:FF:000061">
    <property type="entry name" value="Interstrand crosslink repair protein"/>
    <property type="match status" value="1"/>
</dbReference>
<organism evidence="21 22">
    <name type="scientific">Mucuna pruriens</name>
    <name type="common">Velvet bean</name>
    <name type="synonym">Dolichos pruriens</name>
    <dbReference type="NCBI Taxonomy" id="157652"/>
    <lineage>
        <taxon>Eukaryota</taxon>
        <taxon>Viridiplantae</taxon>
        <taxon>Streptophyta</taxon>
        <taxon>Embryophyta</taxon>
        <taxon>Tracheophyta</taxon>
        <taxon>Spermatophyta</taxon>
        <taxon>Magnoliopsida</taxon>
        <taxon>eudicotyledons</taxon>
        <taxon>Gunneridae</taxon>
        <taxon>Pentapetalae</taxon>
        <taxon>rosids</taxon>
        <taxon>fabids</taxon>
        <taxon>Fabales</taxon>
        <taxon>Fabaceae</taxon>
        <taxon>Papilionoideae</taxon>
        <taxon>50 kb inversion clade</taxon>
        <taxon>NPAAA clade</taxon>
        <taxon>indigoferoid/millettioid clade</taxon>
        <taxon>Phaseoleae</taxon>
        <taxon>Mucuna</taxon>
    </lineage>
</organism>
<dbReference type="FunFam" id="1.10.510.10:FF:000227">
    <property type="entry name" value="Serine/threonine-protein kinase"/>
    <property type="match status" value="1"/>
</dbReference>
<comment type="subcellular location">
    <subcellularLocation>
        <location evidence="1">Membrane</location>
        <topology evidence="1">Single-pass membrane protein</topology>
    </subcellularLocation>
</comment>
<keyword evidence="9 17" id="KW-1133">Transmembrane helix</keyword>
<dbReference type="InterPro" id="IPR011009">
    <property type="entry name" value="Kinase-like_dom_sf"/>
</dbReference>
<dbReference type="Gene3D" id="2.90.10.10">
    <property type="entry name" value="Bulb-type lectin domain"/>
    <property type="match status" value="1"/>
</dbReference>